<evidence type="ECO:0000256" key="1">
    <source>
        <dbReference type="SAM" id="MobiDB-lite"/>
    </source>
</evidence>
<gene>
    <name evidence="3" type="ORF">EBO15_38785</name>
</gene>
<dbReference type="InterPro" id="IPR038764">
    <property type="entry name" value="GNAT_N_AcTrfase_prd"/>
</dbReference>
<feature type="domain" description="N-acetyltransferase" evidence="2">
    <location>
        <begin position="18"/>
        <end position="161"/>
    </location>
</feature>
<dbReference type="InterPro" id="IPR016181">
    <property type="entry name" value="Acyl_CoA_acyltransferase"/>
</dbReference>
<comment type="caution">
    <text evidence="3">The sequence shown here is derived from an EMBL/GenBank/DDBJ whole genome shotgun (WGS) entry which is preliminary data.</text>
</comment>
<dbReference type="PANTHER" id="PTHR41700">
    <property type="entry name" value="GCN5-RELATED N-ACETYLTRANSFERASE"/>
    <property type="match status" value="1"/>
</dbReference>
<dbReference type="EMBL" id="RFFG01000138">
    <property type="protein sequence ID" value="RMI36403.1"/>
    <property type="molecule type" value="Genomic_DNA"/>
</dbReference>
<feature type="region of interest" description="Disordered" evidence="1">
    <location>
        <begin position="182"/>
        <end position="201"/>
    </location>
</feature>
<dbReference type="GO" id="GO:0016747">
    <property type="term" value="F:acyltransferase activity, transferring groups other than amino-acyl groups"/>
    <property type="evidence" value="ECO:0007669"/>
    <property type="project" value="InterPro"/>
</dbReference>
<name>A0A3M2LIP3_9ACTN</name>
<keyword evidence="4" id="KW-1185">Reference proteome</keyword>
<evidence type="ECO:0000259" key="2">
    <source>
        <dbReference type="PROSITE" id="PS51186"/>
    </source>
</evidence>
<dbReference type="AlphaFoldDB" id="A0A3M2LIP3"/>
<organism evidence="3 4">
    <name type="scientific">Actinomadura harenae</name>
    <dbReference type="NCBI Taxonomy" id="2483351"/>
    <lineage>
        <taxon>Bacteria</taxon>
        <taxon>Bacillati</taxon>
        <taxon>Actinomycetota</taxon>
        <taxon>Actinomycetes</taxon>
        <taxon>Streptosporangiales</taxon>
        <taxon>Thermomonosporaceae</taxon>
        <taxon>Actinomadura</taxon>
    </lineage>
</organism>
<reference evidence="3 4" key="1">
    <citation type="submission" date="2018-10" db="EMBL/GenBank/DDBJ databases">
        <title>Isolation from soil.</title>
        <authorList>
            <person name="Hu J."/>
        </authorList>
    </citation>
    <scope>NUCLEOTIDE SEQUENCE [LARGE SCALE GENOMIC DNA]</scope>
    <source>
        <strain evidence="3 4">NEAU-Ht49</strain>
    </source>
</reference>
<dbReference type="InterPro" id="IPR000182">
    <property type="entry name" value="GNAT_dom"/>
</dbReference>
<keyword evidence="3" id="KW-0808">Transferase</keyword>
<sequence>MRRAAGRAAERAADAAGVDIRELTDLRDLAEASALIDRVWRPPAGSSLITPEFIRVIEHIGGYVVGVYTGGRMTGTCVGLLAADGLHSHIAGLEGPTRGGGAGHALKLHQRAWSLDRGITRVSWTFDPLIARNAYFNLAKLGAAPAEYLPDFYGAMRDEVNQGEPTDRLLVHWDLTGPRATAACEGRPHRPDLPDAGPRPVVGLDAEPDGTPAAGRLDGPTVLVRVPSDVEAMRVSAPETAREWRHAVRDVLGGLMAEGATVTGFTRDGRYVLERNEGDPR</sequence>
<evidence type="ECO:0000313" key="4">
    <source>
        <dbReference type="Proteomes" id="UP000282674"/>
    </source>
</evidence>
<dbReference type="Proteomes" id="UP000282674">
    <property type="component" value="Unassembled WGS sequence"/>
</dbReference>
<accession>A0A3M2LIP3</accession>
<dbReference type="PROSITE" id="PS51186">
    <property type="entry name" value="GNAT"/>
    <property type="match status" value="1"/>
</dbReference>
<evidence type="ECO:0000313" key="3">
    <source>
        <dbReference type="EMBL" id="RMI36403.1"/>
    </source>
</evidence>
<dbReference type="SUPFAM" id="SSF55729">
    <property type="entry name" value="Acyl-CoA N-acyltransferases (Nat)"/>
    <property type="match status" value="1"/>
</dbReference>
<dbReference type="OrthoDB" id="9797990at2"/>
<dbReference type="PANTHER" id="PTHR41700:SF1">
    <property type="entry name" value="N-ACETYLTRANSFERASE DOMAIN-CONTAINING PROTEIN"/>
    <property type="match status" value="1"/>
</dbReference>
<proteinExistence type="predicted"/>
<protein>
    <submittedName>
        <fullName evidence="3">GNAT family N-acetyltransferase</fullName>
    </submittedName>
</protein>